<feature type="compositionally biased region" description="Basic and acidic residues" evidence="2">
    <location>
        <begin position="425"/>
        <end position="445"/>
    </location>
</feature>
<dbReference type="AlphaFoldDB" id="A0A370GMG3"/>
<gene>
    <name evidence="4" type="ORF">DFR68_12071</name>
</gene>
<evidence type="ECO:0000259" key="3">
    <source>
        <dbReference type="Pfam" id="PF25547"/>
    </source>
</evidence>
<protein>
    <recommendedName>
        <fullName evidence="3">Outer membrane channel protein CpnT-like N-terminal domain-containing protein</fullName>
    </recommendedName>
</protein>
<feature type="compositionally biased region" description="Basic and acidic residues" evidence="2">
    <location>
        <begin position="452"/>
        <end position="462"/>
    </location>
</feature>
<comment type="caution">
    <text evidence="4">The sequence shown here is derived from an EMBL/GenBank/DDBJ whole genome shotgun (WGS) entry which is preliminary data.</text>
</comment>
<feature type="region of interest" description="Disordered" evidence="2">
    <location>
        <begin position="776"/>
        <end position="796"/>
    </location>
</feature>
<sequence length="851" mass="91966">MSLYLPPELRWLGWVAGAEWPDGDEDALFGVAEAWEEAAAAVRELTDELLIAREATGSAYSAGQGADAMAALFDQLITGDQSVAALAESMQQVSDGAFDTATQIEAAKLMIIISLVTLAIEIFWAWRFPPTAPVAQAAAIAATRSWIRLLTDRIVGLIARIAESVMSKAAAKVFGTYTMRAVEGVAVATGLDLLVQGIQIAKGHRKHIDGTQVGISAVAGGLGSVASRFTANYTGKAFDKYGGAALNKFAGKEIGDVRGMPFARGVTVGAMAGLSSTLTGNFVSGAWTGDWAGSFGGPHGYVGGAGRSALVGGVRGGFTARQLSPSAKNPLNPVSYGRTFRGQSMLPGPVRKALGMTEMSPGGDGAARYSRETAEAQSRQARQAQDHSNFRREEANQARRTADELRHLDGAELRAHEANVTAGIKEQRAVQADERTQALQDRAERAQQVADEQARLVQDRPKQAATDAQNTADQRRQEAAVAGTQADRDTAAAGDARAEADRRVRAWNDLNDRATAQERNAAAARTDADSLERKVADIDGRTRALDAEDPRRPRMEREQREAEQEAAGAREQARVLEENVGRARDREPTAKGHAVAADRHARDLENRAALSNRRAVEVGRDADKAQAIADRRQEQAQQLRDQLAQRRIEEQRAQAAIEQRDGAAEYERRAVAAEQRARRAEEAYRAAPPGTPEEQLIRNLRETAIDRRRMADQHAEQQRAEQQARIDAVERPKRAAELRAEADRKDRAAEAAHTAGDDATAQRLRLEADNLRDVAADHEERGRQAAQQVDEYGRAPESVLADATDLKAKARPKRVTPQITMPGRFAAPTAPDAQVWLGGDGSTPKPSKPRS</sequence>
<feature type="compositionally biased region" description="Basic and acidic residues" evidence="2">
    <location>
        <begin position="526"/>
        <end position="563"/>
    </location>
</feature>
<feature type="compositionally biased region" description="Low complexity" evidence="2">
    <location>
        <begin position="751"/>
        <end position="761"/>
    </location>
</feature>
<dbReference type="EMBL" id="QQAZ01000020">
    <property type="protein sequence ID" value="RDI43604.1"/>
    <property type="molecule type" value="Genomic_DNA"/>
</dbReference>
<accession>A0A370GMG3</accession>
<feature type="compositionally biased region" description="Basic and acidic residues" evidence="2">
    <location>
        <begin position="571"/>
        <end position="606"/>
    </location>
</feature>
<feature type="compositionally biased region" description="Low complexity" evidence="2">
    <location>
        <begin position="463"/>
        <end position="472"/>
    </location>
</feature>
<feature type="region of interest" description="Disordered" evidence="2">
    <location>
        <begin position="809"/>
        <end position="851"/>
    </location>
</feature>
<keyword evidence="5" id="KW-1185">Reference proteome</keyword>
<feature type="domain" description="Outer membrane channel protein CpnT-like N-terminal" evidence="3">
    <location>
        <begin position="6"/>
        <end position="154"/>
    </location>
</feature>
<reference evidence="4 5" key="1">
    <citation type="submission" date="2018-07" db="EMBL/GenBank/DDBJ databases">
        <title>Genomic Encyclopedia of Type Strains, Phase IV (KMG-IV): sequencing the most valuable type-strain genomes for metagenomic binning, comparative biology and taxonomic classification.</title>
        <authorList>
            <person name="Goeker M."/>
        </authorList>
    </citation>
    <scope>NUCLEOTIDE SEQUENCE [LARGE SCALE GENOMIC DNA]</scope>
    <source>
        <strain evidence="4 5">DSM 44952</strain>
    </source>
</reference>
<evidence type="ECO:0000313" key="4">
    <source>
        <dbReference type="EMBL" id="RDI43604.1"/>
    </source>
</evidence>
<name>A0A370GMG3_9NOCA</name>
<feature type="region of interest" description="Disordered" evidence="2">
    <location>
        <begin position="413"/>
        <end position="608"/>
    </location>
</feature>
<feature type="region of interest" description="Disordered" evidence="2">
    <location>
        <begin position="323"/>
        <end position="400"/>
    </location>
</feature>
<dbReference type="STRING" id="1210089.GCA_001613165_06096"/>
<feature type="compositionally biased region" description="Basic and acidic residues" evidence="2">
    <location>
        <begin position="704"/>
        <end position="750"/>
    </location>
</feature>
<feature type="region of interest" description="Disordered" evidence="2">
    <location>
        <begin position="704"/>
        <end position="761"/>
    </location>
</feature>
<organism evidence="4 5">
    <name type="scientific">Nocardia mexicana</name>
    <dbReference type="NCBI Taxonomy" id="279262"/>
    <lineage>
        <taxon>Bacteria</taxon>
        <taxon>Bacillati</taxon>
        <taxon>Actinomycetota</taxon>
        <taxon>Actinomycetes</taxon>
        <taxon>Mycobacteriales</taxon>
        <taxon>Nocardiaceae</taxon>
        <taxon>Nocardia</taxon>
    </lineage>
</organism>
<dbReference type="InterPro" id="IPR057746">
    <property type="entry name" value="CpnT-like_N"/>
</dbReference>
<proteinExistence type="predicted"/>
<evidence type="ECO:0000256" key="1">
    <source>
        <dbReference type="SAM" id="Coils"/>
    </source>
</evidence>
<evidence type="ECO:0000256" key="2">
    <source>
        <dbReference type="SAM" id="MobiDB-lite"/>
    </source>
</evidence>
<feature type="coiled-coil region" evidence="1">
    <location>
        <begin position="622"/>
        <end position="683"/>
    </location>
</feature>
<dbReference type="Proteomes" id="UP000255355">
    <property type="component" value="Unassembled WGS sequence"/>
</dbReference>
<evidence type="ECO:0000313" key="5">
    <source>
        <dbReference type="Proteomes" id="UP000255355"/>
    </source>
</evidence>
<keyword evidence="1" id="KW-0175">Coiled coil</keyword>
<dbReference type="RefSeq" id="WP_068027397.1">
    <property type="nucleotide sequence ID" value="NZ_QQAZ01000020.1"/>
</dbReference>
<feature type="compositionally biased region" description="Basic and acidic residues" evidence="2">
    <location>
        <begin position="486"/>
        <end position="516"/>
    </location>
</feature>
<feature type="compositionally biased region" description="Basic and acidic residues" evidence="2">
    <location>
        <begin position="384"/>
        <end position="400"/>
    </location>
</feature>
<dbReference type="Pfam" id="PF25547">
    <property type="entry name" value="WXG100_2"/>
    <property type="match status" value="1"/>
</dbReference>
<dbReference type="OrthoDB" id="2677932at2"/>